<dbReference type="EMBL" id="JBHTJV010000009">
    <property type="protein sequence ID" value="MFD0916722.1"/>
    <property type="molecule type" value="Genomic_DNA"/>
</dbReference>
<protein>
    <submittedName>
        <fullName evidence="2">Uncharacterized protein</fullName>
    </submittedName>
</protein>
<accession>A0ABW3FKP5</accession>
<feature type="signal peptide" evidence="1">
    <location>
        <begin position="1"/>
        <end position="19"/>
    </location>
</feature>
<name>A0ABW3FKP5_9HYPH</name>
<evidence type="ECO:0000313" key="3">
    <source>
        <dbReference type="Proteomes" id="UP001597101"/>
    </source>
</evidence>
<proteinExistence type="predicted"/>
<feature type="chain" id="PRO_5047147641" evidence="1">
    <location>
        <begin position="20"/>
        <end position="143"/>
    </location>
</feature>
<dbReference type="RefSeq" id="WP_377212576.1">
    <property type="nucleotide sequence ID" value="NZ_JBHTJV010000009.1"/>
</dbReference>
<sequence>MKLVSLLALWLMGAVSANAAALSESAIRAQLFGLTLSGEYSSGAPWSEVFRADGTTVYTDSRGEARGTMEFQGNQLCFKYTSGADMSGGCFEVWKRGRNCFDFYGSSETGTEASYTQKVRGLGWDARGWSEGTAKDCVADLIS</sequence>
<dbReference type="Proteomes" id="UP001597101">
    <property type="component" value="Unassembled WGS sequence"/>
</dbReference>
<reference evidence="3" key="1">
    <citation type="journal article" date="2019" name="Int. J. Syst. Evol. Microbiol.">
        <title>The Global Catalogue of Microorganisms (GCM) 10K type strain sequencing project: providing services to taxonomists for standard genome sequencing and annotation.</title>
        <authorList>
            <consortium name="The Broad Institute Genomics Platform"/>
            <consortium name="The Broad Institute Genome Sequencing Center for Infectious Disease"/>
            <person name="Wu L."/>
            <person name="Ma J."/>
        </authorList>
    </citation>
    <scope>NUCLEOTIDE SEQUENCE [LARGE SCALE GENOMIC DNA]</scope>
    <source>
        <strain evidence="3">CCUG 60023</strain>
    </source>
</reference>
<organism evidence="2 3">
    <name type="scientific">Pseudahrensia aquimaris</name>
    <dbReference type="NCBI Taxonomy" id="744461"/>
    <lineage>
        <taxon>Bacteria</taxon>
        <taxon>Pseudomonadati</taxon>
        <taxon>Pseudomonadota</taxon>
        <taxon>Alphaproteobacteria</taxon>
        <taxon>Hyphomicrobiales</taxon>
        <taxon>Ahrensiaceae</taxon>
        <taxon>Pseudahrensia</taxon>
    </lineage>
</organism>
<gene>
    <name evidence="2" type="ORF">ACFQ14_09910</name>
</gene>
<keyword evidence="1" id="KW-0732">Signal</keyword>
<evidence type="ECO:0000256" key="1">
    <source>
        <dbReference type="SAM" id="SignalP"/>
    </source>
</evidence>
<comment type="caution">
    <text evidence="2">The sequence shown here is derived from an EMBL/GenBank/DDBJ whole genome shotgun (WGS) entry which is preliminary data.</text>
</comment>
<keyword evidence="3" id="KW-1185">Reference proteome</keyword>
<evidence type="ECO:0000313" key="2">
    <source>
        <dbReference type="EMBL" id="MFD0916722.1"/>
    </source>
</evidence>